<evidence type="ECO:0000256" key="1">
    <source>
        <dbReference type="SAM" id="MobiDB-lite"/>
    </source>
</evidence>
<accession>A0A0S2TC69</accession>
<feature type="region of interest" description="Disordered" evidence="1">
    <location>
        <begin position="326"/>
        <end position="356"/>
    </location>
</feature>
<dbReference type="Proteomes" id="UP000055136">
    <property type="component" value="Chromosome"/>
</dbReference>
<reference evidence="3" key="1">
    <citation type="submission" date="2015-10" db="EMBL/GenBank/DDBJ databases">
        <title>Description of Candidatus Tenderia electrophaga gen. nov, sp. nov., an Uncultivated Electroautotroph from a Biocathode Enrichment.</title>
        <authorList>
            <person name="Eddie B.J."/>
            <person name="Malanoski A.P."/>
            <person name="Wang Z."/>
            <person name="Hall R.J."/>
            <person name="Oh S.D."/>
            <person name="Heiner C."/>
            <person name="Lin B."/>
            <person name="Strycharz-Glaven S.M."/>
        </authorList>
    </citation>
    <scope>NUCLEOTIDE SEQUENCE [LARGE SCALE GENOMIC DNA]</scope>
    <source>
        <strain evidence="3">NRL1</strain>
    </source>
</reference>
<dbReference type="CDD" id="cd17470">
    <property type="entry name" value="T3SS_Flik_C"/>
    <property type="match status" value="1"/>
</dbReference>
<evidence type="ECO:0000313" key="4">
    <source>
        <dbReference type="Proteomes" id="UP000055136"/>
    </source>
</evidence>
<dbReference type="STRING" id="1748243.Tel_05705"/>
<dbReference type="PANTHER" id="PTHR37533">
    <property type="entry name" value="FLAGELLAR HOOK-LENGTH CONTROL PROTEIN"/>
    <property type="match status" value="1"/>
</dbReference>
<name>A0A0S2TC69_9GAMM</name>
<organism evidence="3 4">
    <name type="scientific">Candidatus Tenderia electrophaga</name>
    <dbReference type="NCBI Taxonomy" id="1748243"/>
    <lineage>
        <taxon>Bacteria</taxon>
        <taxon>Pseudomonadati</taxon>
        <taxon>Pseudomonadota</taxon>
        <taxon>Gammaproteobacteria</taxon>
        <taxon>Candidatus Tenderiales</taxon>
        <taxon>Candidatus Tenderiaceae</taxon>
        <taxon>Candidatus Tenderia</taxon>
    </lineage>
</organism>
<protein>
    <recommendedName>
        <fullName evidence="2">Flagellar hook-length control protein-like C-terminal domain-containing protein</fullName>
    </recommendedName>
</protein>
<dbReference type="Pfam" id="PF02120">
    <property type="entry name" value="Flg_hook"/>
    <property type="match status" value="1"/>
</dbReference>
<dbReference type="PANTHER" id="PTHR37533:SF2">
    <property type="entry name" value="FLAGELLAR HOOK-LENGTH CONTROL PROTEIN"/>
    <property type="match status" value="1"/>
</dbReference>
<dbReference type="InterPro" id="IPR038610">
    <property type="entry name" value="FliK-like_C_sf"/>
</dbReference>
<dbReference type="InterPro" id="IPR021136">
    <property type="entry name" value="Flagellar_hook_control-like_C"/>
</dbReference>
<evidence type="ECO:0000259" key="2">
    <source>
        <dbReference type="Pfam" id="PF02120"/>
    </source>
</evidence>
<keyword evidence="4" id="KW-1185">Reference proteome</keyword>
<dbReference type="EMBL" id="CP013099">
    <property type="protein sequence ID" value="ALP52685.1"/>
    <property type="molecule type" value="Genomic_DNA"/>
</dbReference>
<sequence>MPLDSPSGAAGLNPEALRAVVEQLIGGQAATAGSPLPQQPGQGLAAEELEALLAQLELPPDSLAAVFKQIKLATTQRDAEAAANPVADAPADPIADAPFPPLLTMTPAPSPAADARLLDERVAALANAHTPVQAPLAAGRQPQPPTAAPALELDSVEVSANPEAGQRLSVNPVAAISPAMLERVMMNTNLERRPSAELLNWSDGQIDSLATLQGGSQGRPMTTTAGDARPTQSFIQTPLNDPQWQQDFSNRVVMLARGGATGQAQVAEIRLNPAHLGPVEVRVVMNDDKASITFSAHHTAVRDAIETSLPRLREMFSGSGVQLADATVSDQSLPDRRQRHQQGQADGHGFAAAPSGFDDDAERVIGQVDLSALPLQRGLDLYA</sequence>
<feature type="domain" description="Flagellar hook-length control protein-like C-terminal" evidence="2">
    <location>
        <begin position="262"/>
        <end position="332"/>
    </location>
</feature>
<dbReference type="KEGG" id="tee:Tel_05705"/>
<proteinExistence type="predicted"/>
<dbReference type="Gene3D" id="3.30.750.140">
    <property type="match status" value="1"/>
</dbReference>
<evidence type="ECO:0000313" key="3">
    <source>
        <dbReference type="EMBL" id="ALP52685.1"/>
    </source>
</evidence>
<dbReference type="AlphaFoldDB" id="A0A0S2TC69"/>
<gene>
    <name evidence="3" type="ORF">Tel_05705</name>
</gene>
<dbReference type="InterPro" id="IPR052563">
    <property type="entry name" value="FliK"/>
</dbReference>